<keyword evidence="5" id="KW-1185">Reference proteome</keyword>
<dbReference type="SUPFAM" id="SSF57701">
    <property type="entry name" value="Zn2/Cys6 DNA-binding domain"/>
    <property type="match status" value="1"/>
</dbReference>
<dbReference type="SMART" id="SM00066">
    <property type="entry name" value="GAL4"/>
    <property type="match status" value="1"/>
</dbReference>
<dbReference type="Gene3D" id="4.10.240.10">
    <property type="entry name" value="Zn(2)-C6 fungal-type DNA-binding domain"/>
    <property type="match status" value="1"/>
</dbReference>
<dbReference type="EMBL" id="MU251388">
    <property type="protein sequence ID" value="KAG9237354.1"/>
    <property type="molecule type" value="Genomic_DNA"/>
</dbReference>
<sequence length="352" mass="38020">MNRSGSTIFESTFDTVAGRDQAESISMFFDFESSPPSMNGFSLSPAAEAPSPPAEPESSSKATSKSSSETTAATPRGGIRVSLACIPCRSRHVKCGAEMPSCSRCTTDDKPCFYAKSRRGMRDRNAPKKNKVSPSNSRKVSPNPEFETRDAFSMNGYAPSNDPWGLLGGSGSGSAVGNFGSQSPGSERGDRPASTRKLIDLFYTFFYKAHPFVLPRYYLLSHFSASPSSLTHLVTVISYIGTLYDASIPTSPYRSAAVNILVLPTLPPTGFTVQTLLLLSLALLLEDRVQEARGVLDRAIYMAVELGMNDLTFADSEPDGVLAESWRRTYFGLIETDGMMANIGASREGVFV</sequence>
<evidence type="ECO:0000259" key="3">
    <source>
        <dbReference type="PROSITE" id="PS50048"/>
    </source>
</evidence>
<name>A0A9P7YPC1_9HELO</name>
<dbReference type="PROSITE" id="PS50048">
    <property type="entry name" value="ZN2_CY6_FUNGAL_2"/>
    <property type="match status" value="1"/>
</dbReference>
<dbReference type="InterPro" id="IPR001138">
    <property type="entry name" value="Zn2Cys6_DnaBD"/>
</dbReference>
<dbReference type="PROSITE" id="PS00463">
    <property type="entry name" value="ZN2_CY6_FUNGAL_1"/>
    <property type="match status" value="1"/>
</dbReference>
<dbReference type="GO" id="GO:0000981">
    <property type="term" value="F:DNA-binding transcription factor activity, RNA polymerase II-specific"/>
    <property type="evidence" value="ECO:0007669"/>
    <property type="project" value="InterPro"/>
</dbReference>
<dbReference type="PANTHER" id="PTHR47431:SF4">
    <property type="entry name" value="ZN(II)2CYS6 TRANSCRIPTION FACTOR (EUROFUNG)"/>
    <property type="match status" value="1"/>
</dbReference>
<feature type="region of interest" description="Disordered" evidence="2">
    <location>
        <begin position="118"/>
        <end position="152"/>
    </location>
</feature>
<accession>A0A9P7YPC1</accession>
<protein>
    <recommendedName>
        <fullName evidence="3">Zn(2)-C6 fungal-type domain-containing protein</fullName>
    </recommendedName>
</protein>
<dbReference type="OrthoDB" id="2399539at2759"/>
<organism evidence="4 5">
    <name type="scientific">Amylocarpus encephaloides</name>
    <dbReference type="NCBI Taxonomy" id="45428"/>
    <lineage>
        <taxon>Eukaryota</taxon>
        <taxon>Fungi</taxon>
        <taxon>Dikarya</taxon>
        <taxon>Ascomycota</taxon>
        <taxon>Pezizomycotina</taxon>
        <taxon>Leotiomycetes</taxon>
        <taxon>Helotiales</taxon>
        <taxon>Helotiales incertae sedis</taxon>
        <taxon>Amylocarpus</taxon>
    </lineage>
</organism>
<keyword evidence="1" id="KW-0539">Nucleus</keyword>
<dbReference type="PANTHER" id="PTHR47431">
    <property type="entry name" value="ZN(II)2CYS6 TRANSCRIPTION FACTOR (EUROFUNG)-RELATED"/>
    <property type="match status" value="1"/>
</dbReference>
<dbReference type="CDD" id="cd12148">
    <property type="entry name" value="fungal_TF_MHR"/>
    <property type="match status" value="1"/>
</dbReference>
<dbReference type="AlphaFoldDB" id="A0A9P7YPC1"/>
<comment type="caution">
    <text evidence="4">The sequence shown here is derived from an EMBL/GenBank/DDBJ whole genome shotgun (WGS) entry which is preliminary data.</text>
</comment>
<dbReference type="CDD" id="cd00067">
    <property type="entry name" value="GAL4"/>
    <property type="match status" value="1"/>
</dbReference>
<gene>
    <name evidence="4" type="ORF">BJ875DRAFT_160408</name>
</gene>
<evidence type="ECO:0000313" key="4">
    <source>
        <dbReference type="EMBL" id="KAG9237354.1"/>
    </source>
</evidence>
<proteinExistence type="predicted"/>
<dbReference type="Proteomes" id="UP000824998">
    <property type="component" value="Unassembled WGS sequence"/>
</dbReference>
<dbReference type="InterPro" id="IPR036864">
    <property type="entry name" value="Zn2-C6_fun-type_DNA-bd_sf"/>
</dbReference>
<feature type="compositionally biased region" description="Low complexity" evidence="2">
    <location>
        <begin position="56"/>
        <end position="75"/>
    </location>
</feature>
<evidence type="ECO:0000256" key="1">
    <source>
        <dbReference type="ARBA" id="ARBA00023242"/>
    </source>
</evidence>
<dbReference type="Pfam" id="PF00172">
    <property type="entry name" value="Zn_clus"/>
    <property type="match status" value="1"/>
</dbReference>
<evidence type="ECO:0000256" key="2">
    <source>
        <dbReference type="SAM" id="MobiDB-lite"/>
    </source>
</evidence>
<feature type="domain" description="Zn(2)-C6 fungal-type" evidence="3">
    <location>
        <begin position="84"/>
        <end position="114"/>
    </location>
</feature>
<evidence type="ECO:0000313" key="5">
    <source>
        <dbReference type="Proteomes" id="UP000824998"/>
    </source>
</evidence>
<feature type="region of interest" description="Disordered" evidence="2">
    <location>
        <begin position="37"/>
        <end position="75"/>
    </location>
</feature>
<reference evidence="4" key="1">
    <citation type="journal article" date="2021" name="IMA Fungus">
        <title>Genomic characterization of three marine fungi, including Emericellopsis atlantica sp. nov. with signatures of a generalist lifestyle and marine biomass degradation.</title>
        <authorList>
            <person name="Hagestad O.C."/>
            <person name="Hou L."/>
            <person name="Andersen J.H."/>
            <person name="Hansen E.H."/>
            <person name="Altermark B."/>
            <person name="Li C."/>
            <person name="Kuhnert E."/>
            <person name="Cox R.J."/>
            <person name="Crous P.W."/>
            <person name="Spatafora J.W."/>
            <person name="Lail K."/>
            <person name="Amirebrahimi M."/>
            <person name="Lipzen A."/>
            <person name="Pangilinan J."/>
            <person name="Andreopoulos W."/>
            <person name="Hayes R.D."/>
            <person name="Ng V."/>
            <person name="Grigoriev I.V."/>
            <person name="Jackson S.A."/>
            <person name="Sutton T.D.S."/>
            <person name="Dobson A.D.W."/>
            <person name="Rama T."/>
        </authorList>
    </citation>
    <scope>NUCLEOTIDE SEQUENCE</scope>
    <source>
        <strain evidence="4">TRa018bII</strain>
    </source>
</reference>
<dbReference type="GO" id="GO:0008270">
    <property type="term" value="F:zinc ion binding"/>
    <property type="evidence" value="ECO:0007669"/>
    <property type="project" value="InterPro"/>
</dbReference>